<dbReference type="InterPro" id="IPR001584">
    <property type="entry name" value="Integrase_cat-core"/>
</dbReference>
<dbReference type="InterPro" id="IPR051917">
    <property type="entry name" value="Transposase-Integrase"/>
</dbReference>
<gene>
    <name evidence="4" type="ORF">SAMN05445060_3119</name>
    <name evidence="5" type="ORF">SAMN05445060_3681</name>
</gene>
<dbReference type="GO" id="GO:0003676">
    <property type="term" value="F:nucleic acid binding"/>
    <property type="evidence" value="ECO:0007669"/>
    <property type="project" value="InterPro"/>
</dbReference>
<reference evidence="5 6" key="1">
    <citation type="submission" date="2017-01" db="EMBL/GenBank/DDBJ databases">
        <authorList>
            <person name="Mah S.A."/>
            <person name="Swanson W.J."/>
            <person name="Moy G.W."/>
            <person name="Vacquier V.D."/>
        </authorList>
    </citation>
    <scope>NUCLEOTIDE SEQUENCE [LARGE SCALE GENOMIC DNA]</scope>
    <source>
        <strain evidence="5 6">CPCC 203464</strain>
    </source>
</reference>
<evidence type="ECO:0000313" key="6">
    <source>
        <dbReference type="Proteomes" id="UP000186218"/>
    </source>
</evidence>
<dbReference type="NCBIfam" id="NF033563">
    <property type="entry name" value="transpos_IS30"/>
    <property type="match status" value="1"/>
</dbReference>
<organism evidence="5 6">
    <name type="scientific">Williamsia sterculiae</name>
    <dbReference type="NCBI Taxonomy" id="1344003"/>
    <lineage>
        <taxon>Bacteria</taxon>
        <taxon>Bacillati</taxon>
        <taxon>Actinomycetota</taxon>
        <taxon>Actinomycetes</taxon>
        <taxon>Mycobacteriales</taxon>
        <taxon>Nocardiaceae</taxon>
        <taxon>Williamsia</taxon>
    </lineage>
</organism>
<dbReference type="InterPro" id="IPR053392">
    <property type="entry name" value="Transposase_IS30-like"/>
</dbReference>
<dbReference type="InterPro" id="IPR036397">
    <property type="entry name" value="RNaseH_sf"/>
</dbReference>
<evidence type="ECO:0000313" key="5">
    <source>
        <dbReference type="EMBL" id="SIS20857.1"/>
    </source>
</evidence>
<protein>
    <submittedName>
        <fullName evidence="5">Transposase and inactivated derivatives, IS30 family</fullName>
    </submittedName>
</protein>
<dbReference type="STRING" id="1344003.SAMN05445060_3119"/>
<dbReference type="PANTHER" id="PTHR10948:SF23">
    <property type="entry name" value="TRANSPOSASE INSI FOR INSERTION SEQUENCE ELEMENT IS30A-RELATED"/>
    <property type="match status" value="1"/>
</dbReference>
<dbReference type="Gene3D" id="3.30.420.10">
    <property type="entry name" value="Ribonuclease H-like superfamily/Ribonuclease H"/>
    <property type="match status" value="1"/>
</dbReference>
<evidence type="ECO:0000313" key="4">
    <source>
        <dbReference type="EMBL" id="SIS16441.1"/>
    </source>
</evidence>
<feature type="domain" description="Integrase catalytic" evidence="3">
    <location>
        <begin position="207"/>
        <end position="371"/>
    </location>
</feature>
<feature type="region of interest" description="Disordered" evidence="2">
    <location>
        <begin position="179"/>
        <end position="202"/>
    </location>
</feature>
<dbReference type="AlphaFoldDB" id="A0A1N7H7K8"/>
<evidence type="ECO:0000256" key="2">
    <source>
        <dbReference type="SAM" id="MobiDB-lite"/>
    </source>
</evidence>
<sequence length="377" mass="41425">MVAILGCCDSTNPVRRDGGLPGSVPAPSPGALRAEDQLPRQRRSLTSEDRSAIAVGVTCGCSYAQIGAMIGRDKSVVCREVTRNRGPDGSYWAPVAHRAAHERRRRPKPVKLAANPGLCRRIEVAMDEGWSPGLIAAMLRHEHPGTSAAARMGRVSHETIYQALYVQTRGNLRADLHRQLSLKRSARKSRGSTGRGGSHTYDHALTISQRPAQVADRAVPGHWEGDLILGRGNRSAIGTLVERSTRFVILLHLPGRRHDAPSVAQAMITEMSKLPAHLRRSITWDRGSELADYVDIQLNLQAPVYFCDPHSPWQRGSNENTNRLLRFWFEKGTDLSTHTPDDLARIAATLNARPRPTLDLKTPTQALHELLANPPAA</sequence>
<dbReference type="GO" id="GO:0015074">
    <property type="term" value="P:DNA integration"/>
    <property type="evidence" value="ECO:0007669"/>
    <property type="project" value="InterPro"/>
</dbReference>
<dbReference type="GO" id="GO:0004803">
    <property type="term" value="F:transposase activity"/>
    <property type="evidence" value="ECO:0007669"/>
    <property type="project" value="TreeGrafter"/>
</dbReference>
<dbReference type="GO" id="GO:0006310">
    <property type="term" value="P:DNA recombination"/>
    <property type="evidence" value="ECO:0007669"/>
    <property type="project" value="UniProtKB-KW"/>
</dbReference>
<proteinExistence type="predicted"/>
<dbReference type="GO" id="GO:0005829">
    <property type="term" value="C:cytosol"/>
    <property type="evidence" value="ECO:0007669"/>
    <property type="project" value="TreeGrafter"/>
</dbReference>
<dbReference type="EMBL" id="FTNT01000010">
    <property type="protein sequence ID" value="SIS16441.1"/>
    <property type="molecule type" value="Genomic_DNA"/>
</dbReference>
<dbReference type="InterPro" id="IPR012337">
    <property type="entry name" value="RNaseH-like_sf"/>
</dbReference>
<evidence type="ECO:0000259" key="3">
    <source>
        <dbReference type="PROSITE" id="PS50994"/>
    </source>
</evidence>
<dbReference type="Pfam" id="PF13936">
    <property type="entry name" value="HTH_38"/>
    <property type="match status" value="1"/>
</dbReference>
<dbReference type="Pfam" id="PF00665">
    <property type="entry name" value="rve"/>
    <property type="match status" value="1"/>
</dbReference>
<dbReference type="PANTHER" id="PTHR10948">
    <property type="entry name" value="TRANSPOSASE"/>
    <property type="match status" value="1"/>
</dbReference>
<evidence type="ECO:0000256" key="1">
    <source>
        <dbReference type="ARBA" id="ARBA00023172"/>
    </source>
</evidence>
<keyword evidence="6" id="KW-1185">Reference proteome</keyword>
<accession>A0A1N7H7K8</accession>
<dbReference type="EMBL" id="FTNT01000012">
    <property type="protein sequence ID" value="SIS20857.1"/>
    <property type="molecule type" value="Genomic_DNA"/>
</dbReference>
<keyword evidence="1" id="KW-0233">DNA recombination</keyword>
<dbReference type="PROSITE" id="PS50994">
    <property type="entry name" value="INTEGRASE"/>
    <property type="match status" value="1"/>
</dbReference>
<feature type="compositionally biased region" description="Basic residues" evidence="2">
    <location>
        <begin position="180"/>
        <end position="190"/>
    </location>
</feature>
<name>A0A1N7H7K8_9NOCA</name>
<dbReference type="Proteomes" id="UP000186218">
    <property type="component" value="Unassembled WGS sequence"/>
</dbReference>
<dbReference type="InterPro" id="IPR025246">
    <property type="entry name" value="IS30-like_HTH"/>
</dbReference>
<dbReference type="GO" id="GO:0032196">
    <property type="term" value="P:transposition"/>
    <property type="evidence" value="ECO:0007669"/>
    <property type="project" value="TreeGrafter"/>
</dbReference>
<dbReference type="SUPFAM" id="SSF53098">
    <property type="entry name" value="Ribonuclease H-like"/>
    <property type="match status" value="1"/>
</dbReference>